<dbReference type="RefSeq" id="WP_128519116.1">
    <property type="nucleotide sequence ID" value="NZ_LKFU01000118.1"/>
</dbReference>
<dbReference type="Proteomes" id="UP000285532">
    <property type="component" value="Unassembled WGS sequence"/>
</dbReference>
<sequence length="71" mass="7820">MMIKLDSGQLLNLSAVSYISNTEMLAYFKQPVIKNENNFQTEECFGVGVTKADIERIAGSTANSEVTDDEV</sequence>
<evidence type="ECO:0000313" key="2">
    <source>
        <dbReference type="Proteomes" id="UP000285532"/>
    </source>
</evidence>
<name>A0A422M2X4_LACPA</name>
<comment type="caution">
    <text evidence="1">The sequence shown here is derived from an EMBL/GenBank/DDBJ whole genome shotgun (WGS) entry which is preliminary data.</text>
</comment>
<accession>A0A422M2X4</accession>
<dbReference type="EMBL" id="LKFU01000118">
    <property type="protein sequence ID" value="RND81466.1"/>
    <property type="molecule type" value="Genomic_DNA"/>
</dbReference>
<evidence type="ECO:0000313" key="1">
    <source>
        <dbReference type="EMBL" id="RND81466.1"/>
    </source>
</evidence>
<gene>
    <name evidence="1" type="ORF">FAM18172_02938</name>
</gene>
<proteinExistence type="predicted"/>
<reference evidence="1 2" key="1">
    <citation type="journal article" date="2018" name="Front. Microbiol.">
        <title>Conversion of Methionine to Cysteine in Lactobacillus paracasei Depends on the Highly Mobile cysK-ctl-cysE Gene Cluster.</title>
        <authorList>
            <person name="Wuthrich D."/>
            <person name="Irmler S."/>
            <person name="Berthoud H."/>
            <person name="Guggenbuhl B."/>
            <person name="Eugster E."/>
            <person name="Bruggmann R."/>
        </authorList>
    </citation>
    <scope>NUCLEOTIDE SEQUENCE [LARGE SCALE GENOMIC DNA]</scope>
    <source>
        <strain evidence="1 2">FAM18172</strain>
    </source>
</reference>
<organism evidence="1 2">
    <name type="scientific">Lacticaseibacillus paracasei</name>
    <name type="common">Lactobacillus paracasei</name>
    <dbReference type="NCBI Taxonomy" id="1597"/>
    <lineage>
        <taxon>Bacteria</taxon>
        <taxon>Bacillati</taxon>
        <taxon>Bacillota</taxon>
        <taxon>Bacilli</taxon>
        <taxon>Lactobacillales</taxon>
        <taxon>Lactobacillaceae</taxon>
        <taxon>Lacticaseibacillus</taxon>
    </lineage>
</organism>
<protein>
    <submittedName>
        <fullName evidence="1">Uncharacterized protein</fullName>
    </submittedName>
</protein>
<dbReference type="AlphaFoldDB" id="A0A422M2X4"/>